<sequence length="183" mass="20705">MIGWGSYQVTELSKDAKEAYSRIRPQVNSISQNTPLSFSRHDCAPMTTVDAYRVTLKGKSPDQDGKDVVVIRSDSPEFAQEVKKRIERSGILESVSPTFTVLVQDKPLEWDHRPKEERHAPPKKRLLGVNVEPRSATSSSFSSHLRAGDSLTSLTRSLFNCLFDPLKRVFNAVFSRSKMRQPR</sequence>
<gene>
    <name evidence="2" type="ORF">QBC40DRAFT_283503</name>
</gene>
<accession>A0AAN7ARN5</accession>
<dbReference type="EMBL" id="MU863943">
    <property type="protein sequence ID" value="KAK4198636.1"/>
    <property type="molecule type" value="Genomic_DNA"/>
</dbReference>
<dbReference type="Proteomes" id="UP001303160">
    <property type="component" value="Unassembled WGS sequence"/>
</dbReference>
<proteinExistence type="predicted"/>
<evidence type="ECO:0000313" key="2">
    <source>
        <dbReference type="EMBL" id="KAK4198636.1"/>
    </source>
</evidence>
<reference evidence="2" key="1">
    <citation type="journal article" date="2023" name="Mol. Phylogenet. Evol.">
        <title>Genome-scale phylogeny and comparative genomics of the fungal order Sordariales.</title>
        <authorList>
            <person name="Hensen N."/>
            <person name="Bonometti L."/>
            <person name="Westerberg I."/>
            <person name="Brannstrom I.O."/>
            <person name="Guillou S."/>
            <person name="Cros-Aarteil S."/>
            <person name="Calhoun S."/>
            <person name="Haridas S."/>
            <person name="Kuo A."/>
            <person name="Mondo S."/>
            <person name="Pangilinan J."/>
            <person name="Riley R."/>
            <person name="LaButti K."/>
            <person name="Andreopoulos B."/>
            <person name="Lipzen A."/>
            <person name="Chen C."/>
            <person name="Yan M."/>
            <person name="Daum C."/>
            <person name="Ng V."/>
            <person name="Clum A."/>
            <person name="Steindorff A."/>
            <person name="Ohm R.A."/>
            <person name="Martin F."/>
            <person name="Silar P."/>
            <person name="Natvig D.O."/>
            <person name="Lalanne C."/>
            <person name="Gautier V."/>
            <person name="Ament-Velasquez S.L."/>
            <person name="Kruys A."/>
            <person name="Hutchinson M.I."/>
            <person name="Powell A.J."/>
            <person name="Barry K."/>
            <person name="Miller A.N."/>
            <person name="Grigoriev I.V."/>
            <person name="Debuchy R."/>
            <person name="Gladieux P."/>
            <person name="Hiltunen Thoren M."/>
            <person name="Johannesson H."/>
        </authorList>
    </citation>
    <scope>NUCLEOTIDE SEQUENCE</scope>
    <source>
        <strain evidence="2">CBS 315.58</strain>
    </source>
</reference>
<feature type="region of interest" description="Disordered" evidence="1">
    <location>
        <begin position="110"/>
        <end position="144"/>
    </location>
</feature>
<protein>
    <submittedName>
        <fullName evidence="2">Uncharacterized protein</fullName>
    </submittedName>
</protein>
<evidence type="ECO:0000313" key="3">
    <source>
        <dbReference type="Proteomes" id="UP001303160"/>
    </source>
</evidence>
<organism evidence="2 3">
    <name type="scientific">Triangularia verruculosa</name>
    <dbReference type="NCBI Taxonomy" id="2587418"/>
    <lineage>
        <taxon>Eukaryota</taxon>
        <taxon>Fungi</taxon>
        <taxon>Dikarya</taxon>
        <taxon>Ascomycota</taxon>
        <taxon>Pezizomycotina</taxon>
        <taxon>Sordariomycetes</taxon>
        <taxon>Sordariomycetidae</taxon>
        <taxon>Sordariales</taxon>
        <taxon>Podosporaceae</taxon>
        <taxon>Triangularia</taxon>
    </lineage>
</organism>
<reference evidence="2" key="2">
    <citation type="submission" date="2023-05" db="EMBL/GenBank/DDBJ databases">
        <authorList>
            <consortium name="Lawrence Berkeley National Laboratory"/>
            <person name="Steindorff A."/>
            <person name="Hensen N."/>
            <person name="Bonometti L."/>
            <person name="Westerberg I."/>
            <person name="Brannstrom I.O."/>
            <person name="Guillou S."/>
            <person name="Cros-Aarteil S."/>
            <person name="Calhoun S."/>
            <person name="Haridas S."/>
            <person name="Kuo A."/>
            <person name="Mondo S."/>
            <person name="Pangilinan J."/>
            <person name="Riley R."/>
            <person name="Labutti K."/>
            <person name="Andreopoulos B."/>
            <person name="Lipzen A."/>
            <person name="Chen C."/>
            <person name="Yanf M."/>
            <person name="Daum C."/>
            <person name="Ng V."/>
            <person name="Clum A."/>
            <person name="Ohm R."/>
            <person name="Martin F."/>
            <person name="Silar P."/>
            <person name="Natvig D."/>
            <person name="Lalanne C."/>
            <person name="Gautier V."/>
            <person name="Ament-Velasquez S.L."/>
            <person name="Kruys A."/>
            <person name="Hutchinson M.I."/>
            <person name="Powell A.J."/>
            <person name="Barry K."/>
            <person name="Miller A.N."/>
            <person name="Grigoriev I.V."/>
            <person name="Debuchy R."/>
            <person name="Gladieux P."/>
            <person name="Thoren M.H."/>
            <person name="Johannesson H."/>
        </authorList>
    </citation>
    <scope>NUCLEOTIDE SEQUENCE</scope>
    <source>
        <strain evidence="2">CBS 315.58</strain>
    </source>
</reference>
<dbReference type="AlphaFoldDB" id="A0AAN7ARN5"/>
<evidence type="ECO:0000256" key="1">
    <source>
        <dbReference type="SAM" id="MobiDB-lite"/>
    </source>
</evidence>
<keyword evidence="3" id="KW-1185">Reference proteome</keyword>
<name>A0AAN7ARN5_9PEZI</name>
<comment type="caution">
    <text evidence="2">The sequence shown here is derived from an EMBL/GenBank/DDBJ whole genome shotgun (WGS) entry which is preliminary data.</text>
</comment>
<feature type="compositionally biased region" description="Basic and acidic residues" evidence="1">
    <location>
        <begin position="110"/>
        <end position="120"/>
    </location>
</feature>